<dbReference type="EMBL" id="MRTP01000005">
    <property type="protein sequence ID" value="OMF53150.1"/>
    <property type="molecule type" value="Genomic_DNA"/>
</dbReference>
<dbReference type="SUPFAM" id="SSF55383">
    <property type="entry name" value="Copper amine oxidase, domain N"/>
    <property type="match status" value="1"/>
</dbReference>
<evidence type="ECO:0008006" key="6">
    <source>
        <dbReference type="Google" id="ProtNLM"/>
    </source>
</evidence>
<dbReference type="Proteomes" id="UP000187172">
    <property type="component" value="Unassembled WGS sequence"/>
</dbReference>
<dbReference type="Pfam" id="PF16472">
    <property type="entry name" value="DUF5050"/>
    <property type="match status" value="1"/>
</dbReference>
<comment type="caution">
    <text evidence="4">The sequence shown here is derived from an EMBL/GenBank/DDBJ whole genome shotgun (WGS) entry which is preliminary data.</text>
</comment>
<keyword evidence="5" id="KW-1185">Reference proteome</keyword>
<feature type="signal peptide" evidence="1">
    <location>
        <begin position="1"/>
        <end position="25"/>
    </location>
</feature>
<organism evidence="4 5">
    <name type="scientific">Paenibacillus rhizosphaerae</name>
    <dbReference type="NCBI Taxonomy" id="297318"/>
    <lineage>
        <taxon>Bacteria</taxon>
        <taxon>Bacillati</taxon>
        <taxon>Bacillota</taxon>
        <taxon>Bacilli</taxon>
        <taxon>Bacillales</taxon>
        <taxon>Paenibacillaceae</taxon>
        <taxon>Paenibacillus</taxon>
    </lineage>
</organism>
<dbReference type="Pfam" id="PF07833">
    <property type="entry name" value="Cu_amine_oxidN1"/>
    <property type="match status" value="1"/>
</dbReference>
<gene>
    <name evidence="4" type="ORF">BK138_19830</name>
</gene>
<proteinExistence type="predicted"/>
<evidence type="ECO:0000313" key="5">
    <source>
        <dbReference type="Proteomes" id="UP000187172"/>
    </source>
</evidence>
<dbReference type="InterPro" id="IPR036582">
    <property type="entry name" value="Mao_N_sf"/>
</dbReference>
<dbReference type="RefSeq" id="WP_076172259.1">
    <property type="nucleotide sequence ID" value="NZ_MRTP01000005.1"/>
</dbReference>
<feature type="domain" description="Copper amine oxidase-like N-terminal" evidence="2">
    <location>
        <begin position="55"/>
        <end position="163"/>
    </location>
</feature>
<dbReference type="STRING" id="297318.BK138_19830"/>
<dbReference type="InterPro" id="IPR012854">
    <property type="entry name" value="Cu_amine_oxidase-like_N"/>
</dbReference>
<evidence type="ECO:0000259" key="2">
    <source>
        <dbReference type="Pfam" id="PF07833"/>
    </source>
</evidence>
<reference evidence="4 5" key="1">
    <citation type="submission" date="2016-11" db="EMBL/GenBank/DDBJ databases">
        <title>Paenibacillus species isolates.</title>
        <authorList>
            <person name="Beno S.M."/>
        </authorList>
    </citation>
    <scope>NUCLEOTIDE SEQUENCE [LARGE SCALE GENOMIC DNA]</scope>
    <source>
        <strain evidence="4 5">FSL R5-0378</strain>
    </source>
</reference>
<feature type="domain" description="Prolow-density lipoprotein receptor-related protein 1-like beta-propeller" evidence="3">
    <location>
        <begin position="411"/>
        <end position="579"/>
    </location>
</feature>
<sequence>MSTKFKLTSLLLSAALVCGAVPAFAAEKAAPKPLSQTFDKMVIIPYDYHGKAFINGEKTDLYGDYDIVQRSGRVLVPIRLMGTLASQFRSQGEWQTIWEAKNPDDVTFVNYGLKKTIKFKVNSTTMLVNNESKKMDVAPQKIGGRVVLPLRSAAEALGKNIQWLDGLIVMGDEVVDEKSAETLAVKNRILTQLKDTRKPVADEKVLTPITKYGDALYYYKQIYQSSGTLERLYRKADGKKEVQVNIPGEPALHSAKVIGHDLYFVSTVSNQGVLYALDLTNNKVRKVSSLADWKPSDGWLQNVSMIDNELYVNLHSGDLTMGSETLYRVLNGALKEVTGAKSLIGPVKSGDFLYQADFNIMGKTVDNLSRVNLKTGENKAIGQDDFVYAINRKQHDGGGTSYSVNDAIYVKGGFVYVLGYKDSDPKDEGSVYKVNPSDQTQVKLTPAAGPFWMVDNQIYYVDGATGYLAKTDVNGAEPKTVISRKVLNAQLLNGSLYYTSNDAGSSYDPGILYQYDFATGKEIKRSDKPVSSYYIGKNAIYYLSEGYDPGIYKIDAKGSARLVSDRIQTAKLTDEGLVYTLTYKEGVYSVK</sequence>
<dbReference type="Gene3D" id="3.30.457.10">
    <property type="entry name" value="Copper amine oxidase-like, N-terminal domain"/>
    <property type="match status" value="1"/>
</dbReference>
<name>A0A1R1EMX3_9BACL</name>
<evidence type="ECO:0000256" key="1">
    <source>
        <dbReference type="SAM" id="SignalP"/>
    </source>
</evidence>
<accession>A0A1R1EMX3</accession>
<evidence type="ECO:0000313" key="4">
    <source>
        <dbReference type="EMBL" id="OMF53150.1"/>
    </source>
</evidence>
<dbReference type="SUPFAM" id="SSF69304">
    <property type="entry name" value="Tricorn protease N-terminal domain"/>
    <property type="match status" value="1"/>
</dbReference>
<dbReference type="AlphaFoldDB" id="A0A1R1EMX3"/>
<protein>
    <recommendedName>
        <fullName evidence="6">Copper amine oxidase-like N-terminal domain-containing protein</fullName>
    </recommendedName>
</protein>
<keyword evidence="1" id="KW-0732">Signal</keyword>
<evidence type="ECO:0000259" key="3">
    <source>
        <dbReference type="Pfam" id="PF16472"/>
    </source>
</evidence>
<dbReference type="InterPro" id="IPR032485">
    <property type="entry name" value="LRP1-like_beta_prop"/>
</dbReference>
<feature type="chain" id="PRO_5013339974" description="Copper amine oxidase-like N-terminal domain-containing protein" evidence="1">
    <location>
        <begin position="26"/>
        <end position="591"/>
    </location>
</feature>